<accession>A0ACB7WTY0</accession>
<sequence>MANSNLNPIQIGTHSEEVETIPCDKEDNEIKRGRKKVSKVWTEFQIINIQDKNEVVQKYECRHCKKKYAVSKSGTTTHLKRHLDDCLYYRKQHKNKKIISLLPSDSGDGETVLSFSSQSFDMSKIREVMAKMITVHEYPFSMVEHFWFNVLMKSMNSQYERISRNTAKSDCLRLHEIEKEKLKKNLKNVERVCLTSDTWTSNQTIGYMCLTVHFIDLDWKLQKRIISFYELEPPHTGIVISDAISECLLEWGIQDKVSTITLDNATTNDVVARSLKSNFQSRGKLHYKGHIFHIRCCAHILNLMVQDGLKEIDGIIHNIRETVKYLKRSPSRLFKFGEVARQLNVCTKKGLRIDVPTRWNSTYEMLDCAFNFRTVFDQYAIRDANYKWLPTSEDWENAKKVAEFLEIFYDVTHLFSGCLYPTANRFLPEVWKVKEVLNIHSKSSDLFLRNVATVMGEKFDKYWKDCSMLMAIAAVLDPRYKMVLINFCFPLIYPDFQHIEKIVQLKQVMVDVFEIYASENVNEQPSSFAGCFSESSISVATSSRKPKSRGRSEFAEFKRKNDLTQPMKSDLEIYLEEGTVEWEQEDATFDVLVWWQLNSLKFRTLSRMARDLLTIPMTTVASESAFSAGGRVLDKFRSSLAPKTVEALVCTADWLRATQKNTKTKTIEEDEEKLKLDIPDSFATL</sequence>
<dbReference type="Proteomes" id="UP000827976">
    <property type="component" value="Chromosome 1"/>
</dbReference>
<organism evidence="1 2">
    <name type="scientific">Dioscorea alata</name>
    <name type="common">Purple yam</name>
    <dbReference type="NCBI Taxonomy" id="55571"/>
    <lineage>
        <taxon>Eukaryota</taxon>
        <taxon>Viridiplantae</taxon>
        <taxon>Streptophyta</taxon>
        <taxon>Embryophyta</taxon>
        <taxon>Tracheophyta</taxon>
        <taxon>Spermatophyta</taxon>
        <taxon>Magnoliopsida</taxon>
        <taxon>Liliopsida</taxon>
        <taxon>Dioscoreales</taxon>
        <taxon>Dioscoreaceae</taxon>
        <taxon>Dioscorea</taxon>
    </lineage>
</organism>
<evidence type="ECO:0000313" key="1">
    <source>
        <dbReference type="EMBL" id="KAH7691943.1"/>
    </source>
</evidence>
<keyword evidence="2" id="KW-1185">Reference proteome</keyword>
<proteinExistence type="predicted"/>
<protein>
    <submittedName>
        <fullName evidence="1">Pseudouridine synthase I TruA C-terminal protein</fullName>
    </submittedName>
</protein>
<dbReference type="EMBL" id="CM037011">
    <property type="protein sequence ID" value="KAH7691943.1"/>
    <property type="molecule type" value="Genomic_DNA"/>
</dbReference>
<reference evidence="2" key="1">
    <citation type="journal article" date="2022" name="Nat. Commun.">
        <title>Chromosome evolution and the genetic basis of agronomically important traits in greater yam.</title>
        <authorList>
            <person name="Bredeson J.V."/>
            <person name="Lyons J.B."/>
            <person name="Oniyinde I.O."/>
            <person name="Okereke N.R."/>
            <person name="Kolade O."/>
            <person name="Nnabue I."/>
            <person name="Nwadili C.O."/>
            <person name="Hribova E."/>
            <person name="Parker M."/>
            <person name="Nwogha J."/>
            <person name="Shu S."/>
            <person name="Carlson J."/>
            <person name="Kariba R."/>
            <person name="Muthemba S."/>
            <person name="Knop K."/>
            <person name="Barton G.J."/>
            <person name="Sherwood A.V."/>
            <person name="Lopez-Montes A."/>
            <person name="Asiedu R."/>
            <person name="Jamnadass R."/>
            <person name="Muchugi A."/>
            <person name="Goodstein D."/>
            <person name="Egesi C.N."/>
            <person name="Featherston J."/>
            <person name="Asfaw A."/>
            <person name="Simpson G.G."/>
            <person name="Dolezel J."/>
            <person name="Hendre P.S."/>
            <person name="Van Deynze A."/>
            <person name="Kumar P.L."/>
            <person name="Obidiegwu J.E."/>
            <person name="Bhattacharjee R."/>
            <person name="Rokhsar D.S."/>
        </authorList>
    </citation>
    <scope>NUCLEOTIDE SEQUENCE [LARGE SCALE GENOMIC DNA]</scope>
    <source>
        <strain evidence="2">cv. TDa95/00328</strain>
    </source>
</reference>
<name>A0ACB7WTY0_DIOAL</name>
<evidence type="ECO:0000313" key="2">
    <source>
        <dbReference type="Proteomes" id="UP000827976"/>
    </source>
</evidence>
<comment type="caution">
    <text evidence="1">The sequence shown here is derived from an EMBL/GenBank/DDBJ whole genome shotgun (WGS) entry which is preliminary data.</text>
</comment>
<gene>
    <name evidence="1" type="ORF">IHE45_01G032700</name>
</gene>